<keyword evidence="2" id="KW-0723">Serine/threonine-protein kinase</keyword>
<gene>
    <name evidence="21" type="ORF">SLEP1_g29270</name>
</gene>
<dbReference type="GO" id="GO:0016020">
    <property type="term" value="C:membrane"/>
    <property type="evidence" value="ECO:0007669"/>
    <property type="project" value="UniProtKB-SubCell"/>
</dbReference>
<keyword evidence="10" id="KW-0067">ATP-binding</keyword>
<comment type="catalytic activity">
    <reaction evidence="16">
        <text>L-threonyl-[protein] + ATP = O-phospho-L-threonyl-[protein] + ADP + H(+)</text>
        <dbReference type="Rhea" id="RHEA:46608"/>
        <dbReference type="Rhea" id="RHEA-COMP:11060"/>
        <dbReference type="Rhea" id="RHEA-COMP:11605"/>
        <dbReference type="ChEBI" id="CHEBI:15378"/>
        <dbReference type="ChEBI" id="CHEBI:30013"/>
        <dbReference type="ChEBI" id="CHEBI:30616"/>
        <dbReference type="ChEBI" id="CHEBI:61977"/>
        <dbReference type="ChEBI" id="CHEBI:456216"/>
    </reaction>
</comment>
<dbReference type="InterPro" id="IPR002902">
    <property type="entry name" value="GNK2"/>
</dbReference>
<reference evidence="21 22" key="1">
    <citation type="journal article" date="2021" name="Commun. Biol.">
        <title>The genome of Shorea leprosula (Dipterocarpaceae) highlights the ecological relevance of drought in aseasonal tropical rainforests.</title>
        <authorList>
            <person name="Ng K.K.S."/>
            <person name="Kobayashi M.J."/>
            <person name="Fawcett J.A."/>
            <person name="Hatakeyama M."/>
            <person name="Paape T."/>
            <person name="Ng C.H."/>
            <person name="Ang C.C."/>
            <person name="Tnah L.H."/>
            <person name="Lee C.T."/>
            <person name="Nishiyama T."/>
            <person name="Sese J."/>
            <person name="O'Brien M.J."/>
            <person name="Copetti D."/>
            <person name="Mohd Noor M.I."/>
            <person name="Ong R.C."/>
            <person name="Putra M."/>
            <person name="Sireger I.Z."/>
            <person name="Indrioko S."/>
            <person name="Kosugi Y."/>
            <person name="Izuno A."/>
            <person name="Isagi Y."/>
            <person name="Lee S.L."/>
            <person name="Shimizu K.K."/>
        </authorList>
    </citation>
    <scope>NUCLEOTIDE SEQUENCE [LARGE SCALE GENOMIC DNA]</scope>
    <source>
        <strain evidence="21">214</strain>
    </source>
</reference>
<evidence type="ECO:0000256" key="16">
    <source>
        <dbReference type="ARBA" id="ARBA00047951"/>
    </source>
</evidence>
<dbReference type="SUPFAM" id="SSF56112">
    <property type="entry name" value="Protein kinase-like (PK-like)"/>
    <property type="match status" value="1"/>
</dbReference>
<evidence type="ECO:0000256" key="15">
    <source>
        <dbReference type="ARBA" id="ARBA00047558"/>
    </source>
</evidence>
<accession>A0AAV5K4W6</accession>
<proteinExistence type="predicted"/>
<dbReference type="InterPro" id="IPR000719">
    <property type="entry name" value="Prot_kinase_dom"/>
</dbReference>
<evidence type="ECO:0000256" key="1">
    <source>
        <dbReference type="ARBA" id="ARBA00004167"/>
    </source>
</evidence>
<dbReference type="PROSITE" id="PS51473">
    <property type="entry name" value="GNK2"/>
    <property type="match status" value="2"/>
</dbReference>
<keyword evidence="22" id="KW-1185">Reference proteome</keyword>
<feature type="domain" description="Gnk2-homologous" evidence="20">
    <location>
        <begin position="119"/>
        <end position="224"/>
    </location>
</feature>
<keyword evidence="6" id="KW-0732">Signal</keyword>
<evidence type="ECO:0000256" key="5">
    <source>
        <dbReference type="ARBA" id="ARBA00022692"/>
    </source>
</evidence>
<comment type="subcellular location">
    <subcellularLocation>
        <location evidence="1">Membrane</location>
        <topology evidence="1">Single-pass membrane protein</topology>
    </subcellularLocation>
</comment>
<keyword evidence="8" id="KW-0547">Nucleotide-binding</keyword>
<evidence type="ECO:0000256" key="13">
    <source>
        <dbReference type="ARBA" id="ARBA00023170"/>
    </source>
</evidence>
<sequence>MFSAFVSSSSSDYLLCGTASNRSFGQLVDNVRRVMGVLSELVRSQSWGAFSTPKPQYQVFGLGQCYGHLSREDCDLCFNDASAKLQTCLPASSGRVYLDGCFHRYDTYSFYHETLDPASDNVTCGSPTGALNDSYMYQDFQSKLNQVIFNVTRKALRNNGFAATEVKGGVLTVYALAQCWKTSDANHCKECLNSAGVRLKKCAPGAEGRAMFAGCYMRYSTNRFFKQSVESEGNVNWLIAVVVLSAMIFTVLAAFGAFIGYKRLSQRKKGLGDLERFPGRSGLNYNYEVLEKATEFFNESRKLGQGGCGSVFKGILPNGKTVAVKRLVFNTRQWVDQFFNEVNLISGIQHKNLVRLLGCSIEGPESLLVYEYVTNRSLDQIIFVKNTIHILSWQQRFNIICGTAEGLAYLHGGSGVKIIHRDIKTSNILLDENLTPKIADFGLARCIAPDKSHVSTAIAGTLGYLAPEYLVRGQLTEKADVYAFGVLALEVATGRKNSVFSQGSSSILYSVWKHYKANTLTQAIDAGLQGRFNEKEASVVLQVGLLCTQASAPLRPEMSEIVQMLTIEDYTIPSPQQPPFLNASVLSADDNTSSSLIERSSLEEQGIDPVSSSYSHESATVTSPQSKGHKAIEASSPR</sequence>
<dbReference type="SMART" id="SM00220">
    <property type="entry name" value="S_TKc"/>
    <property type="match status" value="1"/>
</dbReference>
<evidence type="ECO:0000256" key="10">
    <source>
        <dbReference type="ARBA" id="ARBA00022840"/>
    </source>
</evidence>
<dbReference type="FunFam" id="3.30.430.20:FF:000015">
    <property type="entry name" value="Cysteine-rich receptor-like protein kinase 3"/>
    <property type="match status" value="1"/>
</dbReference>
<evidence type="ECO:0000256" key="6">
    <source>
        <dbReference type="ARBA" id="ARBA00022729"/>
    </source>
</evidence>
<evidence type="ECO:0000256" key="17">
    <source>
        <dbReference type="SAM" id="MobiDB-lite"/>
    </source>
</evidence>
<dbReference type="CDD" id="cd14066">
    <property type="entry name" value="STKc_IRAK"/>
    <property type="match status" value="1"/>
</dbReference>
<organism evidence="21 22">
    <name type="scientific">Rubroshorea leprosula</name>
    <dbReference type="NCBI Taxonomy" id="152421"/>
    <lineage>
        <taxon>Eukaryota</taxon>
        <taxon>Viridiplantae</taxon>
        <taxon>Streptophyta</taxon>
        <taxon>Embryophyta</taxon>
        <taxon>Tracheophyta</taxon>
        <taxon>Spermatophyta</taxon>
        <taxon>Magnoliopsida</taxon>
        <taxon>eudicotyledons</taxon>
        <taxon>Gunneridae</taxon>
        <taxon>Pentapetalae</taxon>
        <taxon>rosids</taxon>
        <taxon>malvids</taxon>
        <taxon>Malvales</taxon>
        <taxon>Dipterocarpaceae</taxon>
        <taxon>Rubroshorea</taxon>
    </lineage>
</organism>
<evidence type="ECO:0000256" key="3">
    <source>
        <dbReference type="ARBA" id="ARBA00022553"/>
    </source>
</evidence>
<dbReference type="Gene3D" id="3.30.200.20">
    <property type="entry name" value="Phosphorylase Kinase, domain 1"/>
    <property type="match status" value="1"/>
</dbReference>
<keyword evidence="3" id="KW-0597">Phosphoprotein</keyword>
<dbReference type="Pfam" id="PF07714">
    <property type="entry name" value="PK_Tyr_Ser-Thr"/>
    <property type="match status" value="1"/>
</dbReference>
<evidence type="ECO:0000259" key="19">
    <source>
        <dbReference type="PROSITE" id="PS50011"/>
    </source>
</evidence>
<dbReference type="GO" id="GO:0004674">
    <property type="term" value="F:protein serine/threonine kinase activity"/>
    <property type="evidence" value="ECO:0007669"/>
    <property type="project" value="UniProtKB-KW"/>
</dbReference>
<feature type="region of interest" description="Disordered" evidence="17">
    <location>
        <begin position="596"/>
        <end position="638"/>
    </location>
</feature>
<feature type="domain" description="Gnk2-homologous" evidence="20">
    <location>
        <begin position="9"/>
        <end position="110"/>
    </location>
</feature>
<feature type="transmembrane region" description="Helical" evidence="18">
    <location>
        <begin position="237"/>
        <end position="261"/>
    </location>
</feature>
<dbReference type="InterPro" id="IPR011009">
    <property type="entry name" value="Kinase-like_dom_sf"/>
</dbReference>
<dbReference type="InterPro" id="IPR001245">
    <property type="entry name" value="Ser-Thr/Tyr_kinase_cat_dom"/>
</dbReference>
<evidence type="ECO:0000256" key="4">
    <source>
        <dbReference type="ARBA" id="ARBA00022679"/>
    </source>
</evidence>
<evidence type="ECO:0000259" key="20">
    <source>
        <dbReference type="PROSITE" id="PS51473"/>
    </source>
</evidence>
<evidence type="ECO:0000256" key="18">
    <source>
        <dbReference type="SAM" id="Phobius"/>
    </source>
</evidence>
<keyword evidence="4" id="KW-0808">Transferase</keyword>
<evidence type="ECO:0000256" key="9">
    <source>
        <dbReference type="ARBA" id="ARBA00022777"/>
    </source>
</evidence>
<dbReference type="AlphaFoldDB" id="A0AAV5K4W6"/>
<dbReference type="InterPro" id="IPR008271">
    <property type="entry name" value="Ser/Thr_kinase_AS"/>
</dbReference>
<comment type="catalytic activity">
    <reaction evidence="15">
        <text>L-seryl-[protein] + ATP = O-phospho-L-seryl-[protein] + ADP + H(+)</text>
        <dbReference type="Rhea" id="RHEA:17989"/>
        <dbReference type="Rhea" id="RHEA-COMP:9863"/>
        <dbReference type="Rhea" id="RHEA-COMP:11604"/>
        <dbReference type="ChEBI" id="CHEBI:15378"/>
        <dbReference type="ChEBI" id="CHEBI:29999"/>
        <dbReference type="ChEBI" id="CHEBI:30616"/>
        <dbReference type="ChEBI" id="CHEBI:83421"/>
        <dbReference type="ChEBI" id="CHEBI:456216"/>
    </reaction>
</comment>
<evidence type="ECO:0000256" key="12">
    <source>
        <dbReference type="ARBA" id="ARBA00023136"/>
    </source>
</evidence>
<evidence type="ECO:0000256" key="2">
    <source>
        <dbReference type="ARBA" id="ARBA00022527"/>
    </source>
</evidence>
<feature type="compositionally biased region" description="Polar residues" evidence="17">
    <location>
        <begin position="610"/>
        <end position="626"/>
    </location>
</feature>
<dbReference type="PROSITE" id="PS50011">
    <property type="entry name" value="PROTEIN_KINASE_DOM"/>
    <property type="match status" value="1"/>
</dbReference>
<evidence type="ECO:0000256" key="8">
    <source>
        <dbReference type="ARBA" id="ARBA00022741"/>
    </source>
</evidence>
<dbReference type="GO" id="GO:0005524">
    <property type="term" value="F:ATP binding"/>
    <property type="evidence" value="ECO:0007669"/>
    <property type="project" value="UniProtKB-KW"/>
</dbReference>
<dbReference type="FunFam" id="3.30.200.20:FF:000177">
    <property type="entry name" value="Cysteine-rich receptor-like protein kinase 2"/>
    <property type="match status" value="1"/>
</dbReference>
<evidence type="ECO:0000313" key="21">
    <source>
        <dbReference type="EMBL" id="GKV18962.1"/>
    </source>
</evidence>
<dbReference type="PANTHER" id="PTHR47973">
    <property type="entry name" value="CYSTEINE-RICH RECEPTOR-LIKE PROTEIN KINASE 3"/>
    <property type="match status" value="1"/>
</dbReference>
<comment type="caution">
    <text evidence="21">The sequence shown here is derived from an EMBL/GenBank/DDBJ whole genome shotgun (WGS) entry which is preliminary data.</text>
</comment>
<name>A0AAV5K4W6_9ROSI</name>
<dbReference type="PROSITE" id="PS00108">
    <property type="entry name" value="PROTEIN_KINASE_ST"/>
    <property type="match status" value="1"/>
</dbReference>
<keyword evidence="5 18" id="KW-0812">Transmembrane</keyword>
<keyword evidence="12 18" id="KW-0472">Membrane</keyword>
<keyword evidence="11 18" id="KW-1133">Transmembrane helix</keyword>
<dbReference type="EMBL" id="BPVZ01000051">
    <property type="protein sequence ID" value="GKV18962.1"/>
    <property type="molecule type" value="Genomic_DNA"/>
</dbReference>
<evidence type="ECO:0000256" key="7">
    <source>
        <dbReference type="ARBA" id="ARBA00022737"/>
    </source>
</evidence>
<dbReference type="CDD" id="cd23509">
    <property type="entry name" value="Gnk2-like"/>
    <property type="match status" value="2"/>
</dbReference>
<dbReference type="Proteomes" id="UP001054252">
    <property type="component" value="Unassembled WGS sequence"/>
</dbReference>
<feature type="domain" description="Protein kinase" evidence="19">
    <location>
        <begin position="297"/>
        <end position="581"/>
    </location>
</feature>
<dbReference type="InterPro" id="IPR038408">
    <property type="entry name" value="GNK2_sf"/>
</dbReference>
<keyword evidence="9" id="KW-0418">Kinase</keyword>
<protein>
    <recommendedName>
        <fullName evidence="23">Cysteine-rich receptor-like protein kinase 1</fullName>
    </recommendedName>
</protein>
<dbReference type="Pfam" id="PF01657">
    <property type="entry name" value="Stress-antifung"/>
    <property type="match status" value="2"/>
</dbReference>
<keyword evidence="14" id="KW-0325">Glycoprotein</keyword>
<evidence type="ECO:0000313" key="22">
    <source>
        <dbReference type="Proteomes" id="UP001054252"/>
    </source>
</evidence>
<dbReference type="Gene3D" id="1.10.510.10">
    <property type="entry name" value="Transferase(Phosphotransferase) domain 1"/>
    <property type="match status" value="1"/>
</dbReference>
<evidence type="ECO:0000256" key="14">
    <source>
        <dbReference type="ARBA" id="ARBA00023180"/>
    </source>
</evidence>
<dbReference type="FunFam" id="1.10.510.10:FF:000336">
    <property type="entry name" value="Cysteine-rich receptor-like protein kinase 2"/>
    <property type="match status" value="1"/>
</dbReference>
<dbReference type="Gene3D" id="3.30.430.20">
    <property type="entry name" value="Gnk2 domain, C-X8-C-X2-C motif"/>
    <property type="match status" value="2"/>
</dbReference>
<keyword evidence="7" id="KW-0677">Repeat</keyword>
<keyword evidence="13" id="KW-0675">Receptor</keyword>
<dbReference type="InterPro" id="IPR052059">
    <property type="entry name" value="CR_Ser/Thr_kinase"/>
</dbReference>
<evidence type="ECO:0008006" key="23">
    <source>
        <dbReference type="Google" id="ProtNLM"/>
    </source>
</evidence>
<evidence type="ECO:0000256" key="11">
    <source>
        <dbReference type="ARBA" id="ARBA00022989"/>
    </source>
</evidence>